<dbReference type="Proteomes" id="UP000663760">
    <property type="component" value="Chromosome 1"/>
</dbReference>
<dbReference type="OrthoDB" id="2016966at2759"/>
<evidence type="ECO:0000256" key="1">
    <source>
        <dbReference type="SAM" id="MobiDB-lite"/>
    </source>
</evidence>
<dbReference type="PANTHER" id="PTHR34952">
    <property type="entry name" value="OS05G0113500 PROTEIN"/>
    <property type="match status" value="1"/>
</dbReference>
<reference evidence="2" key="1">
    <citation type="submission" date="2019-12" db="EMBL/GenBank/DDBJ databases">
        <authorList>
            <person name="Scholz U."/>
            <person name="Mascher M."/>
            <person name="Fiebig A."/>
        </authorList>
    </citation>
    <scope>NUCLEOTIDE SEQUENCE</scope>
</reference>
<sequence>MKSPCFPPAIKQRSACSSHQLKIPAQDLNNSEAFSDENDGLTPDDLRIAFSDLNVEDFHGTASEQHEDDTNHFNDHMERILRPDTNLKKGLSKATTFPCSGKTFMSLAEEGAVLSTVPFPSQSSLEPASPVLGRSTSLPATPRLVSAMKGGREKEGAPPRARMQVKWAEDVYDPPTTSMPHTLRNHPQQRYKPKKKDHHKHKHKKKPSRSSTTRDKQPHPANLPERSKVQESSSGGSSVAGILDYVGSGQEAKCGSSLLAGPLAKLQFSVAEAT</sequence>
<feature type="region of interest" description="Disordered" evidence="1">
    <location>
        <begin position="120"/>
        <end position="242"/>
    </location>
</feature>
<organism evidence="2">
    <name type="scientific">Spirodela intermedia</name>
    <name type="common">Intermediate duckweed</name>
    <dbReference type="NCBI Taxonomy" id="51605"/>
    <lineage>
        <taxon>Eukaryota</taxon>
        <taxon>Viridiplantae</taxon>
        <taxon>Streptophyta</taxon>
        <taxon>Embryophyta</taxon>
        <taxon>Tracheophyta</taxon>
        <taxon>Spermatophyta</taxon>
        <taxon>Magnoliopsida</taxon>
        <taxon>Liliopsida</taxon>
        <taxon>Araceae</taxon>
        <taxon>Lemnoideae</taxon>
        <taxon>Spirodela</taxon>
    </lineage>
</organism>
<dbReference type="EMBL" id="LR746264">
    <property type="protein sequence ID" value="CAA7389635.1"/>
    <property type="molecule type" value="Genomic_DNA"/>
</dbReference>
<evidence type="ECO:0000313" key="3">
    <source>
        <dbReference type="EMBL" id="CAA7389635.1"/>
    </source>
</evidence>
<proteinExistence type="predicted"/>
<feature type="compositionally biased region" description="Basic residues" evidence="1">
    <location>
        <begin position="183"/>
        <end position="208"/>
    </location>
</feature>
<dbReference type="EMBL" id="LR743588">
    <property type="protein sequence ID" value="CAA2615153.1"/>
    <property type="molecule type" value="Genomic_DNA"/>
</dbReference>
<evidence type="ECO:0000313" key="2">
    <source>
        <dbReference type="EMBL" id="CAA2615153.1"/>
    </source>
</evidence>
<dbReference type="AlphaFoldDB" id="A0A7I8IB41"/>
<dbReference type="PANTHER" id="PTHR34952:SF2">
    <property type="entry name" value="OS05G0113500 PROTEIN"/>
    <property type="match status" value="1"/>
</dbReference>
<protein>
    <submittedName>
        <fullName evidence="2">Uncharacterized protein</fullName>
    </submittedName>
</protein>
<name>A0A7I8IB41_SPIIN</name>
<keyword evidence="4" id="KW-1185">Reference proteome</keyword>
<gene>
    <name evidence="2" type="ORF">SI7747_01001509</name>
    <name evidence="3" type="ORF">SI8410_01001634</name>
</gene>
<evidence type="ECO:0000313" key="4">
    <source>
        <dbReference type="Proteomes" id="UP000663760"/>
    </source>
</evidence>
<accession>A0A7I8IB41</accession>